<dbReference type="GO" id="GO:0005634">
    <property type="term" value="C:nucleus"/>
    <property type="evidence" value="ECO:0007669"/>
    <property type="project" value="UniProtKB-SubCell"/>
</dbReference>
<dbReference type="InterPro" id="IPR049125">
    <property type="entry name" value="FAN1-like_WH"/>
</dbReference>
<feature type="compositionally biased region" description="Low complexity" evidence="2">
    <location>
        <begin position="551"/>
        <end position="565"/>
    </location>
</feature>
<feature type="compositionally biased region" description="Low complexity" evidence="2">
    <location>
        <begin position="1"/>
        <end position="14"/>
    </location>
</feature>
<dbReference type="EC" id="3.1.4.1" evidence="1"/>
<comment type="caution">
    <text evidence="4">The sequence shown here is derived from an EMBL/GenBank/DDBJ whole genome shotgun (WGS) entry which is preliminary data.</text>
</comment>
<dbReference type="GO" id="GO:0070336">
    <property type="term" value="F:flap-structured DNA binding"/>
    <property type="evidence" value="ECO:0007669"/>
    <property type="project" value="TreeGrafter"/>
</dbReference>
<dbReference type="Pfam" id="PF21315">
    <property type="entry name" value="FAN1_HTH"/>
    <property type="match status" value="1"/>
</dbReference>
<dbReference type="EMBL" id="BNCQ01000051">
    <property type="protein sequence ID" value="GIM13785.1"/>
    <property type="molecule type" value="Genomic_DNA"/>
</dbReference>
<feature type="compositionally biased region" description="Gly residues" evidence="2">
    <location>
        <begin position="700"/>
        <end position="715"/>
    </location>
</feature>
<comment type="cofactor">
    <cofactor evidence="1">
        <name>Mg(2+)</name>
        <dbReference type="ChEBI" id="CHEBI:18420"/>
    </cofactor>
    <cofactor evidence="1">
        <name>Mn(2+)</name>
        <dbReference type="ChEBI" id="CHEBI:29035"/>
    </cofactor>
</comment>
<sequence length="818" mass="82208">MALRGQGSLQLLLGKSVFGAKKRKAGKKKLDALTKRQRTSDGGSEAATKNASPPRPPIAPRLPRQQQSIRNLSNEDPSRELQHSHQLHPPGLPTPPDGTGWIRIETNVVGLRFRRSSSDAAAATAAAAAAAAAAAVTAPQLGLAIGPTSMDPLEPSVTSAPPRTGGPRYRLAPEPTNLQDANAVQVLQCASPASAAGGGSGGDDRSNSNRTTAASAAAAPCAGRLLVGYLPAVVAAHLAPLLRAGLLDTQVHVCWSEREGAGTVPLVMYVRATDYRATCHDGRPGTAAITTTSATSAAAAAATSATSAAAAAATFATSAAATAIIDRVSEAPADGGCGGVDVSAADDALVDACCDDADEGELEAAGGGGGVGRGAAGGNLPEAGGAASETQASIQAALAATAAAAAEWLRSRSSRLAAGEVLRANFAMMTEDVRRHDGHLLSSDEHALLGRLLELPAPAQCLFLRLLLRRGPWFALASITYPECGDVAVAAEALVAAGLAARPHQEDWPQVAELLPVTEVRALAAAGSKHVTGRQSNHLIARRHLLPHWGSQPSQSQSQPQSQPQVHRKSSILAYTVSKDGGGGAAGTRSTVAAPAAAAPAASTAPGGVDGASLSPAPTVPVALVSERIAGGADEASAPLTCGGVRRSCGSGGGGNVCQVLSGGANDSGGGSGGGGGNGGGGGRNRQPSNGGSVDARQRAGGGKSGGGGGGGGGKAAAIEAFRRRSTGCTAEISRWVEARVGPCVRLSPAAVELVARVQRLFFLAEGPAADLGRFLATERGVIRYPPYTLRRSSSAFSCRQQLLDYEQALGHAAQLER</sequence>
<dbReference type="AlphaFoldDB" id="A0A8J4GTX0"/>
<dbReference type="Proteomes" id="UP000722791">
    <property type="component" value="Unassembled WGS sequence"/>
</dbReference>
<comment type="subcellular location">
    <subcellularLocation>
        <location evidence="1">Nucleus</location>
    </subcellularLocation>
</comment>
<evidence type="ECO:0000313" key="5">
    <source>
        <dbReference type="Proteomes" id="UP000722791"/>
    </source>
</evidence>
<dbReference type="GO" id="GO:0046872">
    <property type="term" value="F:metal ion binding"/>
    <property type="evidence" value="ECO:0007669"/>
    <property type="project" value="UniProtKB-KW"/>
</dbReference>
<feature type="region of interest" description="Disordered" evidence="2">
    <location>
        <begin position="149"/>
        <end position="174"/>
    </location>
</feature>
<keyword evidence="1" id="KW-0234">DNA repair</keyword>
<evidence type="ECO:0000256" key="2">
    <source>
        <dbReference type="SAM" id="MobiDB-lite"/>
    </source>
</evidence>
<reference evidence="4" key="1">
    <citation type="journal article" date="2021" name="Proc. Natl. Acad. Sci. U.S.A.">
        <title>Three genomes in the algal genus Volvox reveal the fate of a haploid sex-determining region after a transition to homothallism.</title>
        <authorList>
            <person name="Yamamoto K."/>
            <person name="Hamaji T."/>
            <person name="Kawai-Toyooka H."/>
            <person name="Matsuzaki R."/>
            <person name="Takahashi F."/>
            <person name="Nishimura Y."/>
            <person name="Kawachi M."/>
            <person name="Noguchi H."/>
            <person name="Minakuchi Y."/>
            <person name="Umen J.G."/>
            <person name="Toyoda A."/>
            <person name="Nozaki H."/>
        </authorList>
    </citation>
    <scope>NUCLEOTIDE SEQUENCE</scope>
    <source>
        <strain evidence="4">NIES-3785</strain>
    </source>
</reference>
<feature type="compositionally biased region" description="Gly residues" evidence="2">
    <location>
        <begin position="666"/>
        <end position="684"/>
    </location>
</feature>
<keyword evidence="1" id="KW-0378">Hydrolase</keyword>
<dbReference type="PANTHER" id="PTHR15749">
    <property type="entry name" value="FANCONI-ASSOCIATED NUCLEASE 1"/>
    <property type="match status" value="1"/>
</dbReference>
<dbReference type="GO" id="GO:0008409">
    <property type="term" value="F:5'-3' exonuclease activity"/>
    <property type="evidence" value="ECO:0007669"/>
    <property type="project" value="TreeGrafter"/>
</dbReference>
<organism evidence="4 5">
    <name type="scientific">Volvox reticuliferus</name>
    <dbReference type="NCBI Taxonomy" id="1737510"/>
    <lineage>
        <taxon>Eukaryota</taxon>
        <taxon>Viridiplantae</taxon>
        <taxon>Chlorophyta</taxon>
        <taxon>core chlorophytes</taxon>
        <taxon>Chlorophyceae</taxon>
        <taxon>CS clade</taxon>
        <taxon>Chlamydomonadales</taxon>
        <taxon>Volvocaceae</taxon>
        <taxon>Volvox</taxon>
    </lineage>
</organism>
<gene>
    <name evidence="4" type="ORF">Vretimale_16849</name>
</gene>
<dbReference type="InterPro" id="IPR033315">
    <property type="entry name" value="Fan1-like"/>
</dbReference>
<comment type="catalytic activity">
    <reaction evidence="1">
        <text>Hydrolytically removes 5'-nucleotides successively from the 3'-hydroxy termini of 3'-hydroxy-terminated oligonucleotides.</text>
        <dbReference type="EC" id="3.1.4.1"/>
    </reaction>
</comment>
<accession>A0A8J4GTX0</accession>
<keyword evidence="1" id="KW-0479">Metal-binding</keyword>
<dbReference type="PANTHER" id="PTHR15749:SF4">
    <property type="entry name" value="FANCONI-ASSOCIATED NUCLEASE 1"/>
    <property type="match status" value="1"/>
</dbReference>
<feature type="region of interest" description="Disordered" evidence="2">
    <location>
        <begin position="1"/>
        <end position="100"/>
    </location>
</feature>
<comment type="function">
    <text evidence="1">Nuclease required for the repair of DNA interstrand cross-links (ICL). Acts as a 5'-3' exonuclease that anchors at a cut end of DNA and cleaves DNA successively at every third nucleotide, allowing to excise an ICL from one strand through flanking incisions.</text>
</comment>
<comment type="similarity">
    <text evidence="1">Belongs to the FAN1 family.</text>
</comment>
<evidence type="ECO:0000256" key="1">
    <source>
        <dbReference type="RuleBase" id="RU365033"/>
    </source>
</evidence>
<protein>
    <recommendedName>
        <fullName evidence="1">Fanconi-associated nuclease</fullName>
        <ecNumber evidence="1">3.1.4.1</ecNumber>
    </recommendedName>
</protein>
<evidence type="ECO:0000313" key="4">
    <source>
        <dbReference type="EMBL" id="GIM13785.1"/>
    </source>
</evidence>
<feature type="region of interest" description="Disordered" evidence="2">
    <location>
        <begin position="665"/>
        <end position="715"/>
    </location>
</feature>
<feature type="non-terminal residue" evidence="4">
    <location>
        <position position="818"/>
    </location>
</feature>
<keyword evidence="1" id="KW-0227">DNA damage</keyword>
<dbReference type="GO" id="GO:0004528">
    <property type="term" value="F:phosphodiesterase I activity"/>
    <property type="evidence" value="ECO:0007669"/>
    <property type="project" value="UniProtKB-EC"/>
</dbReference>
<dbReference type="GO" id="GO:0017108">
    <property type="term" value="F:5'-flap endonuclease activity"/>
    <property type="evidence" value="ECO:0007669"/>
    <property type="project" value="TreeGrafter"/>
</dbReference>
<keyword evidence="1" id="KW-0539">Nucleus</keyword>
<proteinExistence type="inferred from homology"/>
<feature type="region of interest" description="Disordered" evidence="2">
    <location>
        <begin position="549"/>
        <end position="569"/>
    </location>
</feature>
<feature type="domain" description="Fanconi-associated nuclease 1-like winged-helix" evidence="3">
    <location>
        <begin position="425"/>
        <end position="499"/>
    </location>
</feature>
<evidence type="ECO:0000259" key="3">
    <source>
        <dbReference type="Pfam" id="PF21315"/>
    </source>
</evidence>
<keyword evidence="1" id="KW-0540">Nuclease</keyword>
<dbReference type="Gene3D" id="3.30.70.2330">
    <property type="match status" value="1"/>
</dbReference>
<keyword evidence="1" id="KW-0460">Magnesium</keyword>
<dbReference type="GO" id="GO:0036297">
    <property type="term" value="P:interstrand cross-link repair"/>
    <property type="evidence" value="ECO:0007669"/>
    <property type="project" value="InterPro"/>
</dbReference>
<name>A0A8J4GTX0_9CHLO</name>
<keyword evidence="1" id="KW-0464">Manganese</keyword>